<evidence type="ECO:0000256" key="1">
    <source>
        <dbReference type="SAM" id="MobiDB-lite"/>
    </source>
</evidence>
<evidence type="ECO:0000313" key="3">
    <source>
        <dbReference type="Proteomes" id="UP000244005"/>
    </source>
</evidence>
<sequence>MSILCSIRNEGALSAYVGHGKIDVALLSSSSTSVFSIKLTQVVPRQCMSKTYNSSLGFHSRLRQACTLRDHQGFKASLARGSERGHGEINLDPCSPRATIKA</sequence>
<name>A0A2R6X1V5_MARPO</name>
<dbReference type="AlphaFoldDB" id="A0A2R6X1V5"/>
<evidence type="ECO:0000313" key="2">
    <source>
        <dbReference type="EMBL" id="PTQ40094.1"/>
    </source>
</evidence>
<proteinExistence type="predicted"/>
<dbReference type="Proteomes" id="UP000244005">
    <property type="component" value="Unassembled WGS sequence"/>
</dbReference>
<dbReference type="EMBL" id="KZ772713">
    <property type="protein sequence ID" value="PTQ40094.1"/>
    <property type="molecule type" value="Genomic_DNA"/>
</dbReference>
<feature type="region of interest" description="Disordered" evidence="1">
    <location>
        <begin position="79"/>
        <end position="102"/>
    </location>
</feature>
<reference evidence="3" key="1">
    <citation type="journal article" date="2017" name="Cell">
        <title>Insights into land plant evolution garnered from the Marchantia polymorpha genome.</title>
        <authorList>
            <person name="Bowman J.L."/>
            <person name="Kohchi T."/>
            <person name="Yamato K.T."/>
            <person name="Jenkins J."/>
            <person name="Shu S."/>
            <person name="Ishizaki K."/>
            <person name="Yamaoka S."/>
            <person name="Nishihama R."/>
            <person name="Nakamura Y."/>
            <person name="Berger F."/>
            <person name="Adam C."/>
            <person name="Aki S.S."/>
            <person name="Althoff F."/>
            <person name="Araki T."/>
            <person name="Arteaga-Vazquez M.A."/>
            <person name="Balasubrmanian S."/>
            <person name="Barry K."/>
            <person name="Bauer D."/>
            <person name="Boehm C.R."/>
            <person name="Briginshaw L."/>
            <person name="Caballero-Perez J."/>
            <person name="Catarino B."/>
            <person name="Chen F."/>
            <person name="Chiyoda S."/>
            <person name="Chovatia M."/>
            <person name="Davies K.M."/>
            <person name="Delmans M."/>
            <person name="Demura T."/>
            <person name="Dierschke T."/>
            <person name="Dolan L."/>
            <person name="Dorantes-Acosta A.E."/>
            <person name="Eklund D.M."/>
            <person name="Florent S.N."/>
            <person name="Flores-Sandoval E."/>
            <person name="Fujiyama A."/>
            <person name="Fukuzawa H."/>
            <person name="Galik B."/>
            <person name="Grimanelli D."/>
            <person name="Grimwood J."/>
            <person name="Grossniklaus U."/>
            <person name="Hamada T."/>
            <person name="Haseloff J."/>
            <person name="Hetherington A.J."/>
            <person name="Higo A."/>
            <person name="Hirakawa Y."/>
            <person name="Hundley H.N."/>
            <person name="Ikeda Y."/>
            <person name="Inoue K."/>
            <person name="Inoue S.I."/>
            <person name="Ishida S."/>
            <person name="Jia Q."/>
            <person name="Kakita M."/>
            <person name="Kanazawa T."/>
            <person name="Kawai Y."/>
            <person name="Kawashima T."/>
            <person name="Kennedy M."/>
            <person name="Kinose K."/>
            <person name="Kinoshita T."/>
            <person name="Kohara Y."/>
            <person name="Koide E."/>
            <person name="Komatsu K."/>
            <person name="Kopischke S."/>
            <person name="Kubo M."/>
            <person name="Kyozuka J."/>
            <person name="Lagercrantz U."/>
            <person name="Lin S.S."/>
            <person name="Lindquist E."/>
            <person name="Lipzen A.M."/>
            <person name="Lu C.W."/>
            <person name="De Luna E."/>
            <person name="Martienssen R.A."/>
            <person name="Minamino N."/>
            <person name="Mizutani M."/>
            <person name="Mizutani M."/>
            <person name="Mochizuki N."/>
            <person name="Monte I."/>
            <person name="Mosher R."/>
            <person name="Nagasaki H."/>
            <person name="Nakagami H."/>
            <person name="Naramoto S."/>
            <person name="Nishitani K."/>
            <person name="Ohtani M."/>
            <person name="Okamoto T."/>
            <person name="Okumura M."/>
            <person name="Phillips J."/>
            <person name="Pollak B."/>
            <person name="Reinders A."/>
            <person name="Rovekamp M."/>
            <person name="Sano R."/>
            <person name="Sawa S."/>
            <person name="Schmid M.W."/>
            <person name="Shirakawa M."/>
            <person name="Solano R."/>
            <person name="Spunde A."/>
            <person name="Suetsugu N."/>
            <person name="Sugano S."/>
            <person name="Sugiyama A."/>
            <person name="Sun R."/>
            <person name="Suzuki Y."/>
            <person name="Takenaka M."/>
            <person name="Takezawa D."/>
            <person name="Tomogane H."/>
            <person name="Tsuzuki M."/>
            <person name="Ueda T."/>
            <person name="Umeda M."/>
            <person name="Ward J.M."/>
            <person name="Watanabe Y."/>
            <person name="Yazaki K."/>
            <person name="Yokoyama R."/>
            <person name="Yoshitake Y."/>
            <person name="Yotsui I."/>
            <person name="Zachgo S."/>
            <person name="Schmutz J."/>
        </authorList>
    </citation>
    <scope>NUCLEOTIDE SEQUENCE [LARGE SCALE GENOMIC DNA]</scope>
    <source>
        <strain evidence="3">Tak-1</strain>
    </source>
</reference>
<dbReference type="Gramene" id="Mp4g17190.1">
    <property type="protein sequence ID" value="Mp4g17190.1.cds1"/>
    <property type="gene ID" value="Mp4g17190"/>
</dbReference>
<keyword evidence="3" id="KW-1185">Reference proteome</keyword>
<gene>
    <name evidence="2" type="ORF">MARPO_0041s0001</name>
</gene>
<protein>
    <submittedName>
        <fullName evidence="2">Uncharacterized protein</fullName>
    </submittedName>
</protein>
<organism evidence="2 3">
    <name type="scientific">Marchantia polymorpha</name>
    <name type="common">Common liverwort</name>
    <name type="synonym">Marchantia aquatica</name>
    <dbReference type="NCBI Taxonomy" id="3197"/>
    <lineage>
        <taxon>Eukaryota</taxon>
        <taxon>Viridiplantae</taxon>
        <taxon>Streptophyta</taxon>
        <taxon>Embryophyta</taxon>
        <taxon>Marchantiophyta</taxon>
        <taxon>Marchantiopsida</taxon>
        <taxon>Marchantiidae</taxon>
        <taxon>Marchantiales</taxon>
        <taxon>Marchantiaceae</taxon>
        <taxon>Marchantia</taxon>
    </lineage>
</organism>
<accession>A0A2R6X1V5</accession>